<protein>
    <recommendedName>
        <fullName evidence="5">SMP-30/Gluconolactonase/LRE-like region domain-containing protein</fullName>
    </recommendedName>
</protein>
<dbReference type="AlphaFoldDB" id="A0AAW0YCS4"/>
<evidence type="ECO:0000256" key="1">
    <source>
        <dbReference type="ARBA" id="ARBA00008853"/>
    </source>
</evidence>
<dbReference type="GO" id="GO:0004341">
    <property type="term" value="F:gluconolactonase activity"/>
    <property type="evidence" value="ECO:0007669"/>
    <property type="project" value="TreeGrafter"/>
</dbReference>
<feature type="domain" description="SMP-30/Gluconolactonase/LRE-like region" evidence="5">
    <location>
        <begin position="23"/>
        <end position="295"/>
    </location>
</feature>
<dbReference type="InterPro" id="IPR013658">
    <property type="entry name" value="SGL"/>
</dbReference>
<proteinExistence type="inferred from homology"/>
<evidence type="ECO:0000256" key="2">
    <source>
        <dbReference type="PIRSR" id="PIRSR605511-1"/>
    </source>
</evidence>
<feature type="binding site" evidence="3">
    <location>
        <position position="129"/>
    </location>
    <ligand>
        <name>substrate</name>
    </ligand>
</feature>
<dbReference type="SUPFAM" id="SSF63829">
    <property type="entry name" value="Calcium-dependent phosphotriesterase"/>
    <property type="match status" value="1"/>
</dbReference>
<comment type="cofactor">
    <cofactor evidence="3">
        <name>Zn(2+)</name>
        <dbReference type="ChEBI" id="CHEBI:29105"/>
    </cofactor>
    <text evidence="3">Binds 1 divalent metal cation per subunit.</text>
</comment>
<keyword evidence="3" id="KW-0479">Metal-binding</keyword>
<dbReference type="RefSeq" id="XP_066799280.1">
    <property type="nucleotide sequence ID" value="XM_066950065.1"/>
</dbReference>
<comment type="similarity">
    <text evidence="1">Belongs to the SMP-30/CGR1 family.</text>
</comment>
<dbReference type="EMBL" id="JBCAWK010000015">
    <property type="protein sequence ID" value="KAK8843332.1"/>
    <property type="molecule type" value="Genomic_DNA"/>
</dbReference>
<keyword evidence="7" id="KW-1185">Reference proteome</keyword>
<dbReference type="InterPro" id="IPR005511">
    <property type="entry name" value="SMP-30"/>
</dbReference>
<feature type="region of interest" description="Disordered" evidence="4">
    <location>
        <begin position="214"/>
        <end position="233"/>
    </location>
</feature>
<feature type="binding site" evidence="3">
    <location>
        <position position="179"/>
    </location>
    <ligand>
        <name>a divalent metal cation</name>
        <dbReference type="ChEBI" id="CHEBI:60240"/>
    </ligand>
</feature>
<evidence type="ECO:0000313" key="7">
    <source>
        <dbReference type="Proteomes" id="UP001388673"/>
    </source>
</evidence>
<feature type="binding site" evidence="3">
    <location>
        <position position="236"/>
    </location>
    <ligand>
        <name>a divalent metal cation</name>
        <dbReference type="ChEBI" id="CHEBI:60240"/>
    </ligand>
</feature>
<dbReference type="Gene3D" id="2.120.10.30">
    <property type="entry name" value="TolB, C-terminal domain"/>
    <property type="match status" value="1"/>
</dbReference>
<evidence type="ECO:0000259" key="5">
    <source>
        <dbReference type="Pfam" id="PF08450"/>
    </source>
</evidence>
<evidence type="ECO:0000313" key="6">
    <source>
        <dbReference type="EMBL" id="KAK8843332.1"/>
    </source>
</evidence>
<comment type="caution">
    <text evidence="6">The sequence shown here is derived from an EMBL/GenBank/DDBJ whole genome shotgun (WGS) entry which is preliminary data.</text>
</comment>
<feature type="binding site" evidence="3">
    <location>
        <position position="25"/>
    </location>
    <ligand>
        <name>a divalent metal cation</name>
        <dbReference type="ChEBI" id="CHEBI:60240"/>
    </ligand>
</feature>
<feature type="binding site" evidence="3">
    <location>
        <position position="131"/>
    </location>
    <ligand>
        <name>substrate</name>
    </ligand>
</feature>
<gene>
    <name evidence="6" type="ORF">IAR55_006987</name>
</gene>
<evidence type="ECO:0000256" key="3">
    <source>
        <dbReference type="PIRSR" id="PIRSR605511-2"/>
    </source>
</evidence>
<dbReference type="InterPro" id="IPR011042">
    <property type="entry name" value="6-blade_b-propeller_TolB-like"/>
</dbReference>
<dbReference type="GO" id="GO:0019853">
    <property type="term" value="P:L-ascorbic acid biosynthetic process"/>
    <property type="evidence" value="ECO:0007669"/>
    <property type="project" value="TreeGrafter"/>
</dbReference>
<dbReference type="GeneID" id="92184245"/>
<dbReference type="PANTHER" id="PTHR10907">
    <property type="entry name" value="REGUCALCIN"/>
    <property type="match status" value="1"/>
</dbReference>
<name>A0AAW0YCS4_9TREE</name>
<feature type="active site" description="Proton donor/acceptor" evidence="2">
    <location>
        <position position="236"/>
    </location>
</feature>
<dbReference type="PRINTS" id="PR01790">
    <property type="entry name" value="SMP30FAMILY"/>
</dbReference>
<dbReference type="GO" id="GO:0005509">
    <property type="term" value="F:calcium ion binding"/>
    <property type="evidence" value="ECO:0007669"/>
    <property type="project" value="TreeGrafter"/>
</dbReference>
<accession>A0AAW0YCS4</accession>
<dbReference type="PANTHER" id="PTHR10907:SF47">
    <property type="entry name" value="REGUCALCIN"/>
    <property type="match status" value="1"/>
</dbReference>
<evidence type="ECO:0000256" key="4">
    <source>
        <dbReference type="SAM" id="MobiDB-lite"/>
    </source>
</evidence>
<dbReference type="Pfam" id="PF08450">
    <property type="entry name" value="SGL"/>
    <property type="match status" value="1"/>
</dbReference>
<dbReference type="Proteomes" id="UP001388673">
    <property type="component" value="Unassembled WGS sequence"/>
</dbReference>
<reference evidence="6 7" key="1">
    <citation type="journal article" date="2024" name="bioRxiv">
        <title>Comparative genomics of Cryptococcus and Kwoniella reveals pathogenesis evolution and contrasting karyotype dynamics via intercentromeric recombination or chromosome fusion.</title>
        <authorList>
            <person name="Coelho M.A."/>
            <person name="David-Palma M."/>
            <person name="Shea T."/>
            <person name="Bowers K."/>
            <person name="McGinley-Smith S."/>
            <person name="Mohammad A.W."/>
            <person name="Gnirke A."/>
            <person name="Yurkov A.M."/>
            <person name="Nowrousian M."/>
            <person name="Sun S."/>
            <person name="Cuomo C.A."/>
            <person name="Heitman J."/>
        </authorList>
    </citation>
    <scope>NUCLEOTIDE SEQUENCE [LARGE SCALE GENOMIC DNA]</scope>
    <source>
        <strain evidence="6 7">CBS 13917</strain>
    </source>
</reference>
<organism evidence="6 7">
    <name type="scientific">Kwoniella newhampshirensis</name>
    <dbReference type="NCBI Taxonomy" id="1651941"/>
    <lineage>
        <taxon>Eukaryota</taxon>
        <taxon>Fungi</taxon>
        <taxon>Dikarya</taxon>
        <taxon>Basidiomycota</taxon>
        <taxon>Agaricomycotina</taxon>
        <taxon>Tremellomycetes</taxon>
        <taxon>Tremellales</taxon>
        <taxon>Cryptococcaceae</taxon>
        <taxon>Kwoniella</taxon>
    </lineage>
</organism>
<keyword evidence="3" id="KW-0862">Zinc</keyword>
<sequence length="343" mass="37554">MTARDSSAPVFKAEHLLACQNDLGEGVVWDSKTQLLHWVDIPKGNLHSYDPTTRKQSIDHYPESKSLSYITPRSSQPGFIATFVGSLVVLPPATPPHSASTQPEPVVRNAEKVLSEPIDLKGVENGKIRFNDGGVDPQGRVWFGSMGNNEDEPEMPGELSRYDLDGSQTRILSEVGVSNGLGWSPDGLTMYYVDSRKPYVWAYDFSPSTGSISNEREFVTTPPPLDDTRPSEGNFDGLCMDGVGNVWVARWRDERIVGYNPKGEIVAMIHTEGCKSPTIPCFGGKDLTTMYIVSASSYRGGDGDQDKWPRSGDLFKIECGPGSELGKVLGEGWKGAERHRAAI</sequence>
<dbReference type="KEGG" id="kne:92184245"/>